<name>A0ABR7QDN6_9FLAO</name>
<reference evidence="1 2" key="1">
    <citation type="submission" date="2020-07" db="EMBL/GenBank/DDBJ databases">
        <title>Description of Kordia aestuariivivens sp. nov., isolated from a tidal flat.</title>
        <authorList>
            <person name="Park S."/>
            <person name="Yoon J.-H."/>
        </authorList>
    </citation>
    <scope>NUCLEOTIDE SEQUENCE [LARGE SCALE GENOMIC DNA]</scope>
    <source>
        <strain evidence="1 2">YSTF-M3</strain>
    </source>
</reference>
<keyword evidence="2" id="KW-1185">Reference proteome</keyword>
<organism evidence="1 2">
    <name type="scientific">Kordia aestuariivivens</name>
    <dbReference type="NCBI Taxonomy" id="2759037"/>
    <lineage>
        <taxon>Bacteria</taxon>
        <taxon>Pseudomonadati</taxon>
        <taxon>Bacteroidota</taxon>
        <taxon>Flavobacteriia</taxon>
        <taxon>Flavobacteriales</taxon>
        <taxon>Flavobacteriaceae</taxon>
        <taxon>Kordia</taxon>
    </lineage>
</organism>
<sequence>MLTDKDMLEIAKKYLKKMEEEKAQELGEENSHELMINRTIKKPLGNIYHFGIKLFSETLDRKYTINATPFLVEKERRRVLRFGTHYHYEQQYEDYKNGDYVTSLHSFWYPDEDRYSHE</sequence>
<proteinExistence type="predicted"/>
<gene>
    <name evidence="1" type="ORF">H2O64_18520</name>
</gene>
<accession>A0ABR7QDN6</accession>
<dbReference type="RefSeq" id="WP_187563717.1">
    <property type="nucleotide sequence ID" value="NZ_JACGWS010000013.1"/>
</dbReference>
<evidence type="ECO:0000313" key="2">
    <source>
        <dbReference type="Proteomes" id="UP000619238"/>
    </source>
</evidence>
<evidence type="ECO:0000313" key="1">
    <source>
        <dbReference type="EMBL" id="MBC8756674.1"/>
    </source>
</evidence>
<comment type="caution">
    <text evidence="1">The sequence shown here is derived from an EMBL/GenBank/DDBJ whole genome shotgun (WGS) entry which is preliminary data.</text>
</comment>
<dbReference type="EMBL" id="JACGWS010000013">
    <property type="protein sequence ID" value="MBC8756674.1"/>
    <property type="molecule type" value="Genomic_DNA"/>
</dbReference>
<dbReference type="Proteomes" id="UP000619238">
    <property type="component" value="Unassembled WGS sequence"/>
</dbReference>
<protein>
    <submittedName>
        <fullName evidence="1">Uncharacterized protein</fullName>
    </submittedName>
</protein>